<evidence type="ECO:0000313" key="9">
    <source>
        <dbReference type="EMBL" id="MFD2557058.1"/>
    </source>
</evidence>
<dbReference type="GO" id="GO:0016746">
    <property type="term" value="F:acyltransferase activity"/>
    <property type="evidence" value="ECO:0007669"/>
    <property type="project" value="UniProtKB-KW"/>
</dbReference>
<keyword evidence="6 7" id="KW-0472">Membrane</keyword>
<keyword evidence="10" id="KW-1185">Reference proteome</keyword>
<evidence type="ECO:0000256" key="2">
    <source>
        <dbReference type="ARBA" id="ARBA00007400"/>
    </source>
</evidence>
<dbReference type="Pfam" id="PF01757">
    <property type="entry name" value="Acyl_transf_3"/>
    <property type="match status" value="1"/>
</dbReference>
<evidence type="ECO:0000256" key="5">
    <source>
        <dbReference type="ARBA" id="ARBA00022989"/>
    </source>
</evidence>
<proteinExistence type="inferred from homology"/>
<evidence type="ECO:0000256" key="7">
    <source>
        <dbReference type="SAM" id="Phobius"/>
    </source>
</evidence>
<keyword evidence="4 7" id="KW-0812">Transmembrane</keyword>
<feature type="transmembrane region" description="Helical" evidence="7">
    <location>
        <begin position="12"/>
        <end position="30"/>
    </location>
</feature>
<dbReference type="PANTHER" id="PTHR40074:SF2">
    <property type="entry name" value="O-ACETYLTRANSFERASE WECH"/>
    <property type="match status" value="1"/>
</dbReference>
<evidence type="ECO:0000256" key="3">
    <source>
        <dbReference type="ARBA" id="ARBA00022475"/>
    </source>
</evidence>
<feature type="transmembrane region" description="Helical" evidence="7">
    <location>
        <begin position="131"/>
        <end position="147"/>
    </location>
</feature>
<evidence type="ECO:0000256" key="1">
    <source>
        <dbReference type="ARBA" id="ARBA00004651"/>
    </source>
</evidence>
<gene>
    <name evidence="9" type="ORF">ACFSQW_21890</name>
</gene>
<feature type="transmembrane region" description="Helical" evidence="7">
    <location>
        <begin position="159"/>
        <end position="181"/>
    </location>
</feature>
<comment type="caution">
    <text evidence="9">The sequence shown here is derived from an EMBL/GenBank/DDBJ whole genome shotgun (WGS) entry which is preliminary data.</text>
</comment>
<name>A0ABW5L9H2_9SPHI</name>
<dbReference type="InterPro" id="IPR002656">
    <property type="entry name" value="Acyl_transf_3_dom"/>
</dbReference>
<protein>
    <submittedName>
        <fullName evidence="9">Acyltransferase family protein</fullName>
    </submittedName>
</protein>
<comment type="similarity">
    <text evidence="2">Belongs to the acyltransferase 3 family.</text>
</comment>
<evidence type="ECO:0000256" key="6">
    <source>
        <dbReference type="ARBA" id="ARBA00023136"/>
    </source>
</evidence>
<accession>A0ABW5L9H2</accession>
<feature type="transmembrane region" description="Helical" evidence="7">
    <location>
        <begin position="187"/>
        <end position="206"/>
    </location>
</feature>
<evidence type="ECO:0000256" key="4">
    <source>
        <dbReference type="ARBA" id="ARBA00022692"/>
    </source>
</evidence>
<feature type="transmembrane region" description="Helical" evidence="7">
    <location>
        <begin position="218"/>
        <end position="238"/>
    </location>
</feature>
<sequence>MKIESIDVLRFPLMLLVLFVHTIPEEIVPVPFTFSMEACYVWISEILSHHLGRIAVPMFFVFSGYLYFFKINDFKFEQYKKQSLRRIVSLLIPYFLWNIVFIIITLAKNILFVKLGAGEDVLLVSLRHATYYDVFWGGPFVFPLWYVRDLMVMSVLSPLFYFWFSKTKKIGVLILILLYLTTLESDVPGLSGTAITFFGIGSYLGMHRYDLTALLPKYNAYKVTLALLALLIGTLLGGTVYYELAIRFFILIGVLALLYLGFLLTRRDKIKESLLQLAPSVFFVYAIHSVYIINWVKGFFYSLGMYEKAWYRLITYLITPFLTMIVCLLLYALVKRLTPRLLSLLIGGGVSLKFDKR</sequence>
<evidence type="ECO:0000259" key="8">
    <source>
        <dbReference type="Pfam" id="PF01757"/>
    </source>
</evidence>
<keyword evidence="5 7" id="KW-1133">Transmembrane helix</keyword>
<evidence type="ECO:0000313" key="10">
    <source>
        <dbReference type="Proteomes" id="UP001597440"/>
    </source>
</evidence>
<dbReference type="Proteomes" id="UP001597440">
    <property type="component" value="Unassembled WGS sequence"/>
</dbReference>
<organism evidence="9 10">
    <name type="scientific">Sphingobacterium tabacisoli</name>
    <dbReference type="NCBI Taxonomy" id="2044855"/>
    <lineage>
        <taxon>Bacteria</taxon>
        <taxon>Pseudomonadati</taxon>
        <taxon>Bacteroidota</taxon>
        <taxon>Sphingobacteriia</taxon>
        <taxon>Sphingobacteriales</taxon>
        <taxon>Sphingobacteriaceae</taxon>
        <taxon>Sphingobacterium</taxon>
    </lineage>
</organism>
<feature type="domain" description="Acyltransferase 3" evidence="8">
    <location>
        <begin position="4"/>
        <end position="331"/>
    </location>
</feature>
<comment type="subcellular location">
    <subcellularLocation>
        <location evidence="1">Cell membrane</location>
        <topology evidence="1">Multi-pass membrane protein</topology>
    </subcellularLocation>
</comment>
<feature type="transmembrane region" description="Helical" evidence="7">
    <location>
        <begin position="50"/>
        <end position="69"/>
    </location>
</feature>
<feature type="transmembrane region" description="Helical" evidence="7">
    <location>
        <begin position="274"/>
        <end position="293"/>
    </location>
</feature>
<feature type="transmembrane region" description="Helical" evidence="7">
    <location>
        <begin position="244"/>
        <end position="262"/>
    </location>
</feature>
<keyword evidence="3" id="KW-1003">Cell membrane</keyword>
<feature type="transmembrane region" description="Helical" evidence="7">
    <location>
        <begin position="313"/>
        <end position="334"/>
    </location>
</feature>
<feature type="transmembrane region" description="Helical" evidence="7">
    <location>
        <begin position="90"/>
        <end position="111"/>
    </location>
</feature>
<reference evidence="10" key="1">
    <citation type="journal article" date="2019" name="Int. J. Syst. Evol. Microbiol.">
        <title>The Global Catalogue of Microorganisms (GCM) 10K type strain sequencing project: providing services to taxonomists for standard genome sequencing and annotation.</title>
        <authorList>
            <consortium name="The Broad Institute Genomics Platform"/>
            <consortium name="The Broad Institute Genome Sequencing Center for Infectious Disease"/>
            <person name="Wu L."/>
            <person name="Ma J."/>
        </authorList>
    </citation>
    <scope>NUCLEOTIDE SEQUENCE [LARGE SCALE GENOMIC DNA]</scope>
    <source>
        <strain evidence="10">KCTC 52298</strain>
    </source>
</reference>
<keyword evidence="9" id="KW-0808">Transferase</keyword>
<dbReference type="EMBL" id="JBHULD010000025">
    <property type="protein sequence ID" value="MFD2557058.1"/>
    <property type="molecule type" value="Genomic_DNA"/>
</dbReference>
<dbReference type="PANTHER" id="PTHR40074">
    <property type="entry name" value="O-ACETYLTRANSFERASE WECH"/>
    <property type="match status" value="1"/>
</dbReference>
<keyword evidence="9" id="KW-0012">Acyltransferase</keyword>
<dbReference type="RefSeq" id="WP_210354564.1">
    <property type="nucleotide sequence ID" value="NZ_JAEQMU010000002.1"/>
</dbReference>